<dbReference type="EMBL" id="JYDO01000128">
    <property type="protein sequence ID" value="KRZ69779.1"/>
    <property type="molecule type" value="Genomic_DNA"/>
</dbReference>
<organism evidence="1 2">
    <name type="scientific">Trichinella papuae</name>
    <dbReference type="NCBI Taxonomy" id="268474"/>
    <lineage>
        <taxon>Eukaryota</taxon>
        <taxon>Metazoa</taxon>
        <taxon>Ecdysozoa</taxon>
        <taxon>Nematoda</taxon>
        <taxon>Enoplea</taxon>
        <taxon>Dorylaimia</taxon>
        <taxon>Trichinellida</taxon>
        <taxon>Trichinellidae</taxon>
        <taxon>Trichinella</taxon>
    </lineage>
</organism>
<evidence type="ECO:0000313" key="1">
    <source>
        <dbReference type="EMBL" id="KRZ69779.1"/>
    </source>
</evidence>
<dbReference type="Proteomes" id="UP000054843">
    <property type="component" value="Unassembled WGS sequence"/>
</dbReference>
<protein>
    <submittedName>
        <fullName evidence="1">Uncharacterized protein</fullName>
    </submittedName>
</protein>
<keyword evidence="2" id="KW-1185">Reference proteome</keyword>
<evidence type="ECO:0000313" key="2">
    <source>
        <dbReference type="Proteomes" id="UP000054843"/>
    </source>
</evidence>
<sequence>MKEACPLKNSSATACLLVPVSMRNKALSLIGQRKRSEKKLLPPVLTTPAFRIVLKNVNIV</sequence>
<name>A0A0V1MDU6_9BILA</name>
<reference evidence="1 2" key="1">
    <citation type="submission" date="2015-01" db="EMBL/GenBank/DDBJ databases">
        <title>Evolution of Trichinella species and genotypes.</title>
        <authorList>
            <person name="Korhonen P.K."/>
            <person name="Edoardo P."/>
            <person name="Giuseppe L.R."/>
            <person name="Gasser R.B."/>
        </authorList>
    </citation>
    <scope>NUCLEOTIDE SEQUENCE [LARGE SCALE GENOMIC DNA]</scope>
    <source>
        <strain evidence="1">ISS1980</strain>
    </source>
</reference>
<accession>A0A0V1MDU6</accession>
<comment type="caution">
    <text evidence="1">The sequence shown here is derived from an EMBL/GenBank/DDBJ whole genome shotgun (WGS) entry which is preliminary data.</text>
</comment>
<dbReference type="AlphaFoldDB" id="A0A0V1MDU6"/>
<gene>
    <name evidence="1" type="ORF">T10_7675</name>
</gene>
<proteinExistence type="predicted"/>